<name>A0A7S1W7N1_ALECA</name>
<dbReference type="Gene3D" id="3.40.47.10">
    <property type="match status" value="1"/>
</dbReference>
<comment type="similarity">
    <text evidence="3">Belongs to the thiolase-like superfamily. Beta-ketoacyl-ACP synthases family.</text>
</comment>
<evidence type="ECO:0000256" key="1">
    <source>
        <dbReference type="ARBA" id="ARBA00022450"/>
    </source>
</evidence>
<dbReference type="InterPro" id="IPR050091">
    <property type="entry name" value="PKS_NRPS_Biosynth_Enz"/>
</dbReference>
<dbReference type="Pfam" id="PF00109">
    <property type="entry name" value="ketoacyl-synt"/>
    <property type="match status" value="1"/>
</dbReference>
<dbReference type="CDD" id="cd00833">
    <property type="entry name" value="PKS"/>
    <property type="match status" value="1"/>
</dbReference>
<dbReference type="EMBL" id="HBGE01054145">
    <property type="protein sequence ID" value="CAD9152764.1"/>
    <property type="molecule type" value="Transcribed_RNA"/>
</dbReference>
<dbReference type="Pfam" id="PF02801">
    <property type="entry name" value="Ketoacyl-synt_C"/>
    <property type="match status" value="1"/>
</dbReference>
<evidence type="ECO:0000256" key="2">
    <source>
        <dbReference type="ARBA" id="ARBA00022553"/>
    </source>
</evidence>
<dbReference type="PROSITE" id="PS52004">
    <property type="entry name" value="KS3_2"/>
    <property type="match status" value="1"/>
</dbReference>
<gene>
    <name evidence="5" type="ORF">ACAT0790_LOCUS32610</name>
</gene>
<evidence type="ECO:0000256" key="3">
    <source>
        <dbReference type="RuleBase" id="RU003694"/>
    </source>
</evidence>
<keyword evidence="2" id="KW-0597">Phosphoprotein</keyword>
<dbReference type="InterPro" id="IPR020841">
    <property type="entry name" value="PKS_Beta-ketoAc_synthase_dom"/>
</dbReference>
<proteinExistence type="inferred from homology"/>
<dbReference type="PANTHER" id="PTHR43775:SF37">
    <property type="entry name" value="SI:DKEY-61P9.11"/>
    <property type="match status" value="1"/>
</dbReference>
<keyword evidence="3" id="KW-0808">Transferase</keyword>
<dbReference type="PANTHER" id="PTHR43775">
    <property type="entry name" value="FATTY ACID SYNTHASE"/>
    <property type="match status" value="1"/>
</dbReference>
<evidence type="ECO:0000259" key="4">
    <source>
        <dbReference type="PROSITE" id="PS52004"/>
    </source>
</evidence>
<organism evidence="5">
    <name type="scientific">Alexandrium catenella</name>
    <name type="common">Red tide dinoflagellate</name>
    <name type="synonym">Gonyaulax catenella</name>
    <dbReference type="NCBI Taxonomy" id="2925"/>
    <lineage>
        <taxon>Eukaryota</taxon>
        <taxon>Sar</taxon>
        <taxon>Alveolata</taxon>
        <taxon>Dinophyceae</taxon>
        <taxon>Gonyaulacales</taxon>
        <taxon>Pyrocystaceae</taxon>
        <taxon>Alexandrium</taxon>
    </lineage>
</organism>
<dbReference type="InterPro" id="IPR016039">
    <property type="entry name" value="Thiolase-like"/>
</dbReference>
<dbReference type="GO" id="GO:0004312">
    <property type="term" value="F:fatty acid synthase activity"/>
    <property type="evidence" value="ECO:0007669"/>
    <property type="project" value="TreeGrafter"/>
</dbReference>
<protein>
    <recommendedName>
        <fullName evidence="4">Ketosynthase family 3 (KS3) domain-containing protein</fullName>
    </recommendedName>
</protein>
<dbReference type="GO" id="GO:0006633">
    <property type="term" value="P:fatty acid biosynthetic process"/>
    <property type="evidence" value="ECO:0007669"/>
    <property type="project" value="TreeGrafter"/>
</dbReference>
<evidence type="ECO:0000313" key="5">
    <source>
        <dbReference type="EMBL" id="CAD9152764.1"/>
    </source>
</evidence>
<reference evidence="5" key="1">
    <citation type="submission" date="2021-01" db="EMBL/GenBank/DDBJ databases">
        <authorList>
            <person name="Corre E."/>
            <person name="Pelletier E."/>
            <person name="Niang G."/>
            <person name="Scheremetjew M."/>
            <person name="Finn R."/>
            <person name="Kale V."/>
            <person name="Holt S."/>
            <person name="Cochrane G."/>
            <person name="Meng A."/>
            <person name="Brown T."/>
            <person name="Cohen L."/>
        </authorList>
    </citation>
    <scope>NUCLEOTIDE SEQUENCE</scope>
    <source>
        <strain evidence="5">OF101</strain>
    </source>
</reference>
<sequence length="537" mass="58321">MIYLIDNEGGELALTPNDEAYEYNDARIPLSRNVLVIFRCDAMGLSYAYRPEGRNLSLTAWVLDTPRVERVREEQLRQLTGPQELSGVRTNVMSVQPRYPGCGHATRAFWRMFSLGCDAQVKVPLLRWDTDLYWRKDFQPGFSATCHGGLVQEAEIAMFDNRFFGISEEEAKLMDPYHRCILEVGYETLRHAGHSRRQLKGFACGVFVGDTGSDWNEMRFKEGDSPLVSTRFAACTRLSCILGLTGPTSTSETACSSSLVACGVAQMTMRRRAKDQKRGSVSAQLSHSLVIGSNLLLGFTGYIALSGPGMLSREGRCFTFDVSADGYARGEGVGGVKLKVCESDADSMNRLAVLAGCAINQDGRSASLTAPNGPSQQEVIRQSFREGGVFPAMSTVAECHGTGTPLGDPIEVGALQAVLRLDRGGTPMPKTSAKTNIGHLEAAAGIAGFIKCVCMLHYSTCIPNLHLKTLNPHLDVEGYPVNFANEPLDYGTNSGVNGVSSFGFGGTNARADLWGHAHYGQRMSITGILPRARSIFV</sequence>
<dbReference type="SUPFAM" id="SSF53901">
    <property type="entry name" value="Thiolase-like"/>
    <property type="match status" value="1"/>
</dbReference>
<feature type="domain" description="Ketosynthase family 3 (KS3)" evidence="4">
    <location>
        <begin position="87"/>
        <end position="515"/>
    </location>
</feature>
<dbReference type="InterPro" id="IPR014030">
    <property type="entry name" value="Ketoacyl_synth_N"/>
</dbReference>
<keyword evidence="1" id="KW-0596">Phosphopantetheine</keyword>
<dbReference type="AlphaFoldDB" id="A0A7S1W7N1"/>
<accession>A0A7S1W7N1</accession>
<dbReference type="InterPro" id="IPR014031">
    <property type="entry name" value="Ketoacyl_synth_C"/>
</dbReference>
<dbReference type="SMART" id="SM00825">
    <property type="entry name" value="PKS_KS"/>
    <property type="match status" value="1"/>
</dbReference>